<gene>
    <name evidence="1" type="ORF">OM960_13075</name>
</gene>
<keyword evidence="2" id="KW-1185">Reference proteome</keyword>
<comment type="caution">
    <text evidence="1">The sequence shown here is derived from an EMBL/GenBank/DDBJ whole genome shotgun (WGS) entry which is preliminary data.</text>
</comment>
<name>A0ABT3J4B3_9RHOB</name>
<dbReference type="Proteomes" id="UP001207582">
    <property type="component" value="Unassembled WGS sequence"/>
</dbReference>
<evidence type="ECO:0000313" key="2">
    <source>
        <dbReference type="Proteomes" id="UP001207582"/>
    </source>
</evidence>
<organism evidence="1 2">
    <name type="scientific">Defluviimonas salinarum</name>
    <dbReference type="NCBI Taxonomy" id="2992147"/>
    <lineage>
        <taxon>Bacteria</taxon>
        <taxon>Pseudomonadati</taxon>
        <taxon>Pseudomonadota</taxon>
        <taxon>Alphaproteobacteria</taxon>
        <taxon>Rhodobacterales</taxon>
        <taxon>Paracoccaceae</taxon>
        <taxon>Albidovulum</taxon>
    </lineage>
</organism>
<dbReference type="RefSeq" id="WP_264772250.1">
    <property type="nucleotide sequence ID" value="NZ_JAPDOG010000011.1"/>
</dbReference>
<accession>A0ABT3J4B3</accession>
<proteinExistence type="predicted"/>
<sequence length="164" mass="17516">MDHLVCAASDLVRHGMTGAGIPLTAHLEHYLSVTVARFMAAPLNPDRLTLRILRAFDAAARPPELRHLADECLLAVSLFEDRLRRTGGSLRHYCGLGQASYEAAGLPEQACGFCHMRDVLVAACGSKAADPARLVDAARAGSGVARRALAECGVIPFPGRPRFS</sequence>
<protein>
    <submittedName>
        <fullName evidence="1">Uncharacterized protein</fullName>
    </submittedName>
</protein>
<evidence type="ECO:0000313" key="1">
    <source>
        <dbReference type="EMBL" id="MCW3782517.1"/>
    </source>
</evidence>
<reference evidence="1 2" key="1">
    <citation type="submission" date="2022-10" db="EMBL/GenBank/DDBJ databases">
        <title>Defluviimonas sp. CAU 1641 isolated from mud.</title>
        <authorList>
            <person name="Kim W."/>
        </authorList>
    </citation>
    <scope>NUCLEOTIDE SEQUENCE [LARGE SCALE GENOMIC DNA]</scope>
    <source>
        <strain evidence="1 2">CAU 1641</strain>
    </source>
</reference>
<dbReference type="EMBL" id="JAPDOG010000011">
    <property type="protein sequence ID" value="MCW3782517.1"/>
    <property type="molecule type" value="Genomic_DNA"/>
</dbReference>